<proteinExistence type="predicted"/>
<feature type="domain" description="DUF4817" evidence="2">
    <location>
        <begin position="6"/>
        <end position="59"/>
    </location>
</feature>
<accession>V5GSD3</accession>
<sequence>MEKYTIGQCVFIVKNYLKFGENYTEIGRIYRTKYVKTNFPTNSTIRNIVNEFEETGSIQDQRSKVYSRNGRLQENIAAVNDSVTAEPNTSIRHRSQQLAIEHTT</sequence>
<dbReference type="Pfam" id="PF16087">
    <property type="entry name" value="DUF4817"/>
    <property type="match status" value="1"/>
</dbReference>
<dbReference type="PANTHER" id="PTHR47326:SF1">
    <property type="entry name" value="HTH PSQ-TYPE DOMAIN-CONTAINING PROTEIN"/>
    <property type="match status" value="1"/>
</dbReference>
<evidence type="ECO:0000259" key="2">
    <source>
        <dbReference type="Pfam" id="PF16087"/>
    </source>
</evidence>
<dbReference type="AlphaFoldDB" id="V5GSD3"/>
<organism evidence="3">
    <name type="scientific">Anoplophora glabripennis</name>
    <name type="common">Asian longhorn beetle</name>
    <name type="synonym">Anoplophora nobilis</name>
    <dbReference type="NCBI Taxonomy" id="217634"/>
    <lineage>
        <taxon>Eukaryota</taxon>
        <taxon>Metazoa</taxon>
        <taxon>Ecdysozoa</taxon>
        <taxon>Arthropoda</taxon>
        <taxon>Hexapoda</taxon>
        <taxon>Insecta</taxon>
        <taxon>Pterygota</taxon>
        <taxon>Neoptera</taxon>
        <taxon>Endopterygota</taxon>
        <taxon>Coleoptera</taxon>
        <taxon>Polyphaga</taxon>
        <taxon>Cucujiformia</taxon>
        <taxon>Chrysomeloidea</taxon>
        <taxon>Cerambycidae</taxon>
        <taxon>Lamiinae</taxon>
        <taxon>Lamiini</taxon>
        <taxon>Anoplophora</taxon>
    </lineage>
</organism>
<evidence type="ECO:0000256" key="1">
    <source>
        <dbReference type="SAM" id="MobiDB-lite"/>
    </source>
</evidence>
<feature type="region of interest" description="Disordered" evidence="1">
    <location>
        <begin position="85"/>
        <end position="104"/>
    </location>
</feature>
<name>V5GSD3_ANOGL</name>
<protein>
    <recommendedName>
        <fullName evidence="2">DUF4817 domain-containing protein</fullName>
    </recommendedName>
</protein>
<evidence type="ECO:0000313" key="3">
    <source>
        <dbReference type="EMBL" id="JAB63148.1"/>
    </source>
</evidence>
<dbReference type="PANTHER" id="PTHR47326">
    <property type="entry name" value="TRANSPOSABLE ELEMENT TC3 TRANSPOSASE-LIKE PROTEIN"/>
    <property type="match status" value="1"/>
</dbReference>
<reference evidence="3" key="1">
    <citation type="submission" date="2013-07" db="EMBL/GenBank/DDBJ databases">
        <title>Midgut Transcriptome Profiling of Anoplphora glabripennis, a Lignocellulose Degrading, Wood-Boring Cerambycid.</title>
        <authorList>
            <person name="Scully E.D."/>
            <person name="Hoover K."/>
            <person name="Carlson J.E."/>
            <person name="Tien M."/>
            <person name="Geib S.M."/>
        </authorList>
    </citation>
    <scope>NUCLEOTIDE SEQUENCE</scope>
</reference>
<dbReference type="InterPro" id="IPR032135">
    <property type="entry name" value="DUF4817"/>
</dbReference>
<dbReference type="EMBL" id="GALX01005318">
    <property type="protein sequence ID" value="JAB63148.1"/>
    <property type="molecule type" value="Transcribed_RNA"/>
</dbReference>